<evidence type="ECO:0000256" key="6">
    <source>
        <dbReference type="ARBA" id="ARBA00022723"/>
    </source>
</evidence>
<evidence type="ECO:0000256" key="5">
    <source>
        <dbReference type="ARBA" id="ARBA00022598"/>
    </source>
</evidence>
<keyword evidence="10 13" id="KW-0648">Protein biosynthesis</keyword>
<keyword evidence="4 13" id="KW-0963">Cytoplasm</keyword>
<dbReference type="HAMAP" id="MF_00281">
    <property type="entry name" value="Phe_tRNA_synth_alpha1"/>
    <property type="match status" value="1"/>
</dbReference>
<comment type="cofactor">
    <cofactor evidence="13">
        <name>Mg(2+)</name>
        <dbReference type="ChEBI" id="CHEBI:18420"/>
    </cofactor>
    <text evidence="13">Binds 2 magnesium ions per tetramer.</text>
</comment>
<dbReference type="SUPFAM" id="SSF46589">
    <property type="entry name" value="tRNA-binding arm"/>
    <property type="match status" value="1"/>
</dbReference>
<accession>A0AAD1FRF7</accession>
<evidence type="ECO:0000256" key="9">
    <source>
        <dbReference type="ARBA" id="ARBA00022842"/>
    </source>
</evidence>
<dbReference type="GO" id="GO:0000049">
    <property type="term" value="F:tRNA binding"/>
    <property type="evidence" value="ECO:0007669"/>
    <property type="project" value="InterPro"/>
</dbReference>
<evidence type="ECO:0000256" key="13">
    <source>
        <dbReference type="HAMAP-Rule" id="MF_00281"/>
    </source>
</evidence>
<keyword evidence="11 13" id="KW-0030">Aminoacyl-tRNA synthetase</keyword>
<dbReference type="Gene3D" id="3.30.930.10">
    <property type="entry name" value="Bira Bifunctional Protein, Domain 2"/>
    <property type="match status" value="1"/>
</dbReference>
<protein>
    <recommendedName>
        <fullName evidence="13">Phenylalanine--tRNA ligase alpha subunit</fullName>
        <ecNumber evidence="13">6.1.1.20</ecNumber>
    </recommendedName>
    <alternativeName>
        <fullName evidence="13">Phenylalanyl-tRNA synthetase alpha subunit</fullName>
        <shortName evidence="13">PheRS</shortName>
    </alternativeName>
</protein>
<dbReference type="InterPro" id="IPR006195">
    <property type="entry name" value="aa-tRNA-synth_II"/>
</dbReference>
<dbReference type="InterPro" id="IPR022911">
    <property type="entry name" value="Phe_tRNA_ligase_alpha1_bac"/>
</dbReference>
<keyword evidence="5 13" id="KW-0436">Ligase</keyword>
<dbReference type="GO" id="GO:0004826">
    <property type="term" value="F:phenylalanine-tRNA ligase activity"/>
    <property type="evidence" value="ECO:0007669"/>
    <property type="project" value="UniProtKB-UniRule"/>
</dbReference>
<dbReference type="CDD" id="cd00496">
    <property type="entry name" value="PheRS_alpha_core"/>
    <property type="match status" value="1"/>
</dbReference>
<evidence type="ECO:0000313" key="16">
    <source>
        <dbReference type="Proteomes" id="UP000262607"/>
    </source>
</evidence>
<name>A0AAD1FRF7_9FLAO</name>
<evidence type="ECO:0000256" key="10">
    <source>
        <dbReference type="ARBA" id="ARBA00022917"/>
    </source>
</evidence>
<dbReference type="InterPro" id="IPR002319">
    <property type="entry name" value="Phenylalanyl-tRNA_Synthase"/>
</dbReference>
<feature type="binding site" evidence="13">
    <location>
        <position position="250"/>
    </location>
    <ligand>
        <name>Mg(2+)</name>
        <dbReference type="ChEBI" id="CHEBI:18420"/>
        <note>shared with beta subunit</note>
    </ligand>
</feature>
<dbReference type="NCBIfam" id="TIGR00468">
    <property type="entry name" value="pheS"/>
    <property type="match status" value="1"/>
</dbReference>
<evidence type="ECO:0000256" key="3">
    <source>
        <dbReference type="ARBA" id="ARBA00011209"/>
    </source>
</evidence>
<feature type="domain" description="Aminoacyl-transfer RNA synthetases class-II family profile" evidence="14">
    <location>
        <begin position="108"/>
        <end position="326"/>
    </location>
</feature>
<dbReference type="AlphaFoldDB" id="A0AAD1FRF7"/>
<dbReference type="Pfam" id="PF02912">
    <property type="entry name" value="Phe_tRNA-synt_N"/>
    <property type="match status" value="1"/>
</dbReference>
<dbReference type="GO" id="GO:0005524">
    <property type="term" value="F:ATP binding"/>
    <property type="evidence" value="ECO:0007669"/>
    <property type="project" value="UniProtKB-UniRule"/>
</dbReference>
<proteinExistence type="inferred from homology"/>
<dbReference type="GO" id="GO:0006432">
    <property type="term" value="P:phenylalanyl-tRNA aminoacylation"/>
    <property type="evidence" value="ECO:0007669"/>
    <property type="project" value="UniProtKB-UniRule"/>
</dbReference>
<reference evidence="15 16" key="1">
    <citation type="submission" date="2014-06" db="EMBL/GenBank/DDBJ databases">
        <title>Genome sequence of the intracellular symbiont Blattabacterium cuenoti, strain CPU2 from the wood feeding cockroach Cryptocercus punctulatus.</title>
        <authorList>
            <person name="Kinjo Y."/>
            <person name="Ohkuma M."/>
            <person name="Tokuda G."/>
        </authorList>
    </citation>
    <scope>NUCLEOTIDE SEQUENCE [LARGE SCALE GENOMIC DNA]</scope>
    <source>
        <strain evidence="15 16">CPU2</strain>
    </source>
</reference>
<evidence type="ECO:0000259" key="14">
    <source>
        <dbReference type="PROSITE" id="PS50862"/>
    </source>
</evidence>
<evidence type="ECO:0000256" key="4">
    <source>
        <dbReference type="ARBA" id="ARBA00022490"/>
    </source>
</evidence>
<comment type="catalytic activity">
    <reaction evidence="12 13">
        <text>tRNA(Phe) + L-phenylalanine + ATP = L-phenylalanyl-tRNA(Phe) + AMP + diphosphate + H(+)</text>
        <dbReference type="Rhea" id="RHEA:19413"/>
        <dbReference type="Rhea" id="RHEA-COMP:9668"/>
        <dbReference type="Rhea" id="RHEA-COMP:9699"/>
        <dbReference type="ChEBI" id="CHEBI:15378"/>
        <dbReference type="ChEBI" id="CHEBI:30616"/>
        <dbReference type="ChEBI" id="CHEBI:33019"/>
        <dbReference type="ChEBI" id="CHEBI:58095"/>
        <dbReference type="ChEBI" id="CHEBI:78442"/>
        <dbReference type="ChEBI" id="CHEBI:78531"/>
        <dbReference type="ChEBI" id="CHEBI:456215"/>
        <dbReference type="EC" id="6.1.1.20"/>
    </reaction>
</comment>
<evidence type="ECO:0000313" key="15">
    <source>
        <dbReference type="EMBL" id="BBA17757.1"/>
    </source>
</evidence>
<gene>
    <name evidence="13 15" type="primary">pheS</name>
    <name evidence="15" type="ORF">CPU2_251</name>
</gene>
<dbReference type="InterPro" id="IPR004188">
    <property type="entry name" value="Phe-tRNA_ligase_II_N"/>
</dbReference>
<dbReference type="Pfam" id="PF01409">
    <property type="entry name" value="tRNA-synt_2d"/>
    <property type="match status" value="1"/>
</dbReference>
<evidence type="ECO:0000256" key="12">
    <source>
        <dbReference type="ARBA" id="ARBA00049255"/>
    </source>
</evidence>
<dbReference type="GO" id="GO:0000287">
    <property type="term" value="F:magnesium ion binding"/>
    <property type="evidence" value="ECO:0007669"/>
    <property type="project" value="UniProtKB-UniRule"/>
</dbReference>
<dbReference type="InterPro" id="IPR045864">
    <property type="entry name" value="aa-tRNA-synth_II/BPL/LPL"/>
</dbReference>
<dbReference type="GO" id="GO:0005737">
    <property type="term" value="C:cytoplasm"/>
    <property type="evidence" value="ECO:0007669"/>
    <property type="project" value="UniProtKB-SubCell"/>
</dbReference>
<organism evidence="15 16">
    <name type="scientific">Blattabacterium punctulatus CPU2</name>
    <dbReference type="NCBI Taxonomy" id="1457032"/>
    <lineage>
        <taxon>Bacteria</taxon>
        <taxon>Pseudomonadati</taxon>
        <taxon>Bacteroidota</taxon>
        <taxon>Flavobacteriia</taxon>
        <taxon>Flavobacteriales</taxon>
        <taxon>Blattabacteriaceae</taxon>
        <taxon>Blattabacterium</taxon>
    </lineage>
</organism>
<comment type="subunit">
    <text evidence="3 13">Tetramer of two alpha and two beta subunits.</text>
</comment>
<dbReference type="EMBL" id="AP014610">
    <property type="protein sequence ID" value="BBA17757.1"/>
    <property type="molecule type" value="Genomic_DNA"/>
</dbReference>
<evidence type="ECO:0000256" key="8">
    <source>
        <dbReference type="ARBA" id="ARBA00022840"/>
    </source>
</evidence>
<evidence type="ECO:0000256" key="11">
    <source>
        <dbReference type="ARBA" id="ARBA00023146"/>
    </source>
</evidence>
<evidence type="ECO:0000256" key="1">
    <source>
        <dbReference type="ARBA" id="ARBA00004496"/>
    </source>
</evidence>
<keyword evidence="9 13" id="KW-0460">Magnesium</keyword>
<dbReference type="RefSeq" id="WP_110548746.1">
    <property type="nucleotide sequence ID" value="NZ_AP014610.1"/>
</dbReference>
<dbReference type="InterPro" id="IPR004529">
    <property type="entry name" value="Phe-tRNA-synth_IIc_asu"/>
</dbReference>
<keyword evidence="8 13" id="KW-0067">ATP-binding</keyword>
<dbReference type="PANTHER" id="PTHR11538">
    <property type="entry name" value="PHENYLALANYL-TRNA SYNTHETASE"/>
    <property type="match status" value="1"/>
</dbReference>
<comment type="similarity">
    <text evidence="2 13">Belongs to the class-II aminoacyl-tRNA synthetase family. Phe-tRNA synthetase alpha subunit type 1 subfamily.</text>
</comment>
<dbReference type="EC" id="6.1.1.20" evidence="13"/>
<dbReference type="PROSITE" id="PS50862">
    <property type="entry name" value="AA_TRNA_LIGASE_II"/>
    <property type="match status" value="1"/>
</dbReference>
<dbReference type="InterPro" id="IPR010978">
    <property type="entry name" value="tRNA-bd_arm"/>
</dbReference>
<dbReference type="PANTHER" id="PTHR11538:SF41">
    <property type="entry name" value="PHENYLALANINE--TRNA LIGASE, MITOCHONDRIAL"/>
    <property type="match status" value="1"/>
</dbReference>
<evidence type="ECO:0000256" key="2">
    <source>
        <dbReference type="ARBA" id="ARBA00010207"/>
    </source>
</evidence>
<comment type="subcellular location">
    <subcellularLocation>
        <location evidence="1 13">Cytoplasm</location>
    </subcellularLocation>
</comment>
<evidence type="ECO:0000256" key="7">
    <source>
        <dbReference type="ARBA" id="ARBA00022741"/>
    </source>
</evidence>
<keyword evidence="7 13" id="KW-0547">Nucleotide-binding</keyword>
<sequence>MDKKMDEIKEEIKIFKAKKYEDLEKFRIKFLGKKKGILTILFKELKTIPIYKRKLYGTIINDLKKKVQEKIQMNHPKNFIRKENTLNFDPTVPGKSIDIGSIHPISIIKNRIINIFRKIGFSYVEGPEIENDWHNFTALNFPIDHPSRDMQDTFFLHRNPDILLRTHTSSVQIRYMKKHCPPFRILSIGKVYRNETISSRSHFMFHQAECFSIDRKVSFSDLKKTIQYLIKSLFGEVKIRFRPSYFPFTEPSAEVDIYFKNKNKRGWLEIMGCGMIDPKVLKNVNIDSEIYSGFAFGVGIERIAILIYQINDIRLFFDNDIRFLRQFKSDF</sequence>
<dbReference type="SUPFAM" id="SSF55681">
    <property type="entry name" value="Class II aaRS and biotin synthetases"/>
    <property type="match status" value="1"/>
</dbReference>
<keyword evidence="6 13" id="KW-0479">Metal-binding</keyword>
<dbReference type="GeneID" id="66556819"/>
<dbReference type="Proteomes" id="UP000262607">
    <property type="component" value="Chromosome"/>
</dbReference>